<keyword evidence="6" id="KW-0804">Transcription</keyword>
<evidence type="ECO:0000256" key="1">
    <source>
        <dbReference type="ARBA" id="ARBA00005322"/>
    </source>
</evidence>
<dbReference type="Proteomes" id="UP001317705">
    <property type="component" value="Chromosome"/>
</dbReference>
<reference evidence="10 11" key="1">
    <citation type="submission" date="2022-12" db="EMBL/GenBank/DDBJ databases">
        <title>Polyphasic characterization of Geotalea uranireducens NIT-SL11 newly isolated from a complex of sewage sludge and microbially reduced graphene oxide.</title>
        <authorList>
            <person name="Xie L."/>
            <person name="Yoshida N."/>
            <person name="Meng L."/>
        </authorList>
    </citation>
    <scope>NUCLEOTIDE SEQUENCE [LARGE SCALE GENOMIC DNA]</scope>
    <source>
        <strain evidence="10 11">NIT-SL11</strain>
    </source>
</reference>
<dbReference type="InterPro" id="IPR007412">
    <property type="entry name" value="FlgM"/>
</dbReference>
<dbReference type="RefSeq" id="WP_282000539.1">
    <property type="nucleotide sequence ID" value="NZ_AP027151.1"/>
</dbReference>
<feature type="domain" description="Anti-sigma-28 factor FlgM C-terminal" evidence="9">
    <location>
        <begin position="40"/>
        <end position="93"/>
    </location>
</feature>
<keyword evidence="3" id="KW-0678">Repressor</keyword>
<keyword evidence="10" id="KW-0969">Cilium</keyword>
<keyword evidence="10" id="KW-0282">Flagellum</keyword>
<keyword evidence="10" id="KW-0966">Cell projection</keyword>
<name>A0ABN6VVS3_9BACT</name>
<evidence type="ECO:0000313" key="10">
    <source>
        <dbReference type="EMBL" id="BDV44439.1"/>
    </source>
</evidence>
<dbReference type="SUPFAM" id="SSF101498">
    <property type="entry name" value="Anti-sigma factor FlgM"/>
    <property type="match status" value="1"/>
</dbReference>
<evidence type="ECO:0000256" key="6">
    <source>
        <dbReference type="ARBA" id="ARBA00023163"/>
    </source>
</evidence>
<evidence type="ECO:0000313" key="11">
    <source>
        <dbReference type="Proteomes" id="UP001317705"/>
    </source>
</evidence>
<evidence type="ECO:0000256" key="3">
    <source>
        <dbReference type="ARBA" id="ARBA00022491"/>
    </source>
</evidence>
<organism evidence="10 11">
    <name type="scientific">Geotalea uraniireducens</name>
    <dbReference type="NCBI Taxonomy" id="351604"/>
    <lineage>
        <taxon>Bacteria</taxon>
        <taxon>Pseudomonadati</taxon>
        <taxon>Thermodesulfobacteriota</taxon>
        <taxon>Desulfuromonadia</taxon>
        <taxon>Geobacterales</taxon>
        <taxon>Geobacteraceae</taxon>
        <taxon>Geotalea</taxon>
    </lineage>
</organism>
<keyword evidence="11" id="KW-1185">Reference proteome</keyword>
<proteinExistence type="inferred from homology"/>
<protein>
    <recommendedName>
        <fullName evidence="2">Negative regulator of flagellin synthesis</fullName>
    </recommendedName>
    <alternativeName>
        <fullName evidence="8">Anti-sigma-28 factor</fullName>
    </alternativeName>
</protein>
<evidence type="ECO:0000256" key="2">
    <source>
        <dbReference type="ARBA" id="ARBA00017823"/>
    </source>
</evidence>
<dbReference type="NCBIfam" id="TIGR03824">
    <property type="entry name" value="FlgM_jcvi"/>
    <property type="match status" value="1"/>
</dbReference>
<comment type="similarity">
    <text evidence="1">Belongs to the FlgM family.</text>
</comment>
<sequence length="97" mass="10049">MRLDSDIVTLSSVNALRAATPEKAAGGKAPAAAAATSAADRVELSIGKNQLDRLKQAADSEPAFRSDKVAALRQQIADGSYRVAAGDVAGKLADWLR</sequence>
<evidence type="ECO:0000259" key="9">
    <source>
        <dbReference type="Pfam" id="PF04316"/>
    </source>
</evidence>
<keyword evidence="5" id="KW-0805">Transcription regulation</keyword>
<evidence type="ECO:0000256" key="5">
    <source>
        <dbReference type="ARBA" id="ARBA00023015"/>
    </source>
</evidence>
<evidence type="ECO:0000256" key="8">
    <source>
        <dbReference type="ARBA" id="ARBA00030117"/>
    </source>
</evidence>
<comment type="function">
    <text evidence="7">Responsible for the coupling of flagellin expression to flagellar assembly by preventing expression of the flagellin genes when a component of the middle class of proteins is defective. It negatively regulates flagellar genes by inhibiting the activity of FliA by directly binding to FliA.</text>
</comment>
<dbReference type="Pfam" id="PF04316">
    <property type="entry name" value="FlgM"/>
    <property type="match status" value="1"/>
</dbReference>
<dbReference type="InterPro" id="IPR031316">
    <property type="entry name" value="FlgM_C"/>
</dbReference>
<accession>A0ABN6VVS3</accession>
<keyword evidence="4" id="KW-1005">Bacterial flagellum biogenesis</keyword>
<dbReference type="InterPro" id="IPR035890">
    <property type="entry name" value="Anti-sigma-28_factor_FlgM_sf"/>
</dbReference>
<dbReference type="EMBL" id="AP027151">
    <property type="protein sequence ID" value="BDV44439.1"/>
    <property type="molecule type" value="Genomic_DNA"/>
</dbReference>
<gene>
    <name evidence="10" type="primary">flgM</name>
    <name evidence="10" type="ORF">GURASL_33620</name>
</gene>
<evidence type="ECO:0000256" key="7">
    <source>
        <dbReference type="ARBA" id="ARBA00024739"/>
    </source>
</evidence>
<evidence type="ECO:0000256" key="4">
    <source>
        <dbReference type="ARBA" id="ARBA00022795"/>
    </source>
</evidence>